<feature type="domain" description="JmjC" evidence="2">
    <location>
        <begin position="165"/>
        <end position="341"/>
    </location>
</feature>
<dbReference type="PROSITE" id="PS51184">
    <property type="entry name" value="JMJC"/>
    <property type="match status" value="1"/>
</dbReference>
<dbReference type="AlphaFoldDB" id="A0A0L0DV70"/>
<accession>A0A0L0DV70</accession>
<feature type="signal peptide" evidence="1">
    <location>
        <begin position="1"/>
        <end position="20"/>
    </location>
</feature>
<dbReference type="InterPro" id="IPR014710">
    <property type="entry name" value="RmlC-like_jellyroll"/>
</dbReference>
<evidence type="ECO:0000313" key="3">
    <source>
        <dbReference type="EMBL" id="KNC56110.1"/>
    </source>
</evidence>
<dbReference type="OMA" id="WTEELMT"/>
<organism evidence="3 4">
    <name type="scientific">Thecamonas trahens ATCC 50062</name>
    <dbReference type="NCBI Taxonomy" id="461836"/>
    <lineage>
        <taxon>Eukaryota</taxon>
        <taxon>Apusozoa</taxon>
        <taxon>Apusomonadida</taxon>
        <taxon>Apusomonadidae</taxon>
        <taxon>Thecamonas</taxon>
    </lineage>
</organism>
<keyword evidence="1" id="KW-0732">Signal</keyword>
<evidence type="ECO:0000256" key="1">
    <source>
        <dbReference type="SAM" id="SignalP"/>
    </source>
</evidence>
<dbReference type="Gene3D" id="2.60.120.10">
    <property type="entry name" value="Jelly Rolls"/>
    <property type="match status" value="1"/>
</dbReference>
<gene>
    <name evidence="3" type="ORF">AMSG_02125</name>
</gene>
<dbReference type="InterPro" id="IPR041667">
    <property type="entry name" value="Cupin_8"/>
</dbReference>
<dbReference type="Pfam" id="PF13621">
    <property type="entry name" value="Cupin_8"/>
    <property type="match status" value="1"/>
</dbReference>
<dbReference type="GeneID" id="25561831"/>
<evidence type="ECO:0000259" key="2">
    <source>
        <dbReference type="PROSITE" id="PS51184"/>
    </source>
</evidence>
<dbReference type="PANTHER" id="PTHR12461">
    <property type="entry name" value="HYPOXIA-INDUCIBLE FACTOR 1 ALPHA INHIBITOR-RELATED"/>
    <property type="match status" value="1"/>
</dbReference>
<protein>
    <recommendedName>
        <fullName evidence="2">JmjC domain-containing protein</fullName>
    </recommendedName>
</protein>
<sequence length="509" mass="55334">MPRLALAVAVVAVMVAVVWAWAMSDAATGTGDRYEGGRVLSLDELELADVEEVVMEAGREPDEFVRALLGRRRPAVIRSASLGPQWSAEVLARWTADHVADAAGTLRNVLANSTTGQRFYYVDNLKPLLAGVDDVSWRQPYQVLDSVPAAAFLSEHADKAPDDIPFGHHMYMSRAAAELAPALRAELQPFVDVLPDGAGPAKVWLSSPGVTAHLHHDNSDNLFMQVRGRKRFVLVDPLAWDSLYMFSSLHPATRQAQIDVEALDLHAFPAAADALAVRGRRRHEGFVNRGYSVVLEPGDMLWLPAYWLHHVTALDMSVSVMSFVSRRHKDLVANATFGEPLPLNVSPPARQLLTLWTWLCLVIDGTAVKPDLDVLGDFSLNRVISSGARFVSALLTSRFAHLADDAILVGASVAAPPSLDPAVLAARGASATYCRGAARSDFVIAGSKSRVFTPLAAQASRVSSQFNKLEPGVRDIALAYYIESVTDHFVPTADVATYLAECFVRPMER</sequence>
<keyword evidence="4" id="KW-1185">Reference proteome</keyword>
<feature type="chain" id="PRO_5005537973" description="JmjC domain-containing protein" evidence="1">
    <location>
        <begin position="21"/>
        <end position="509"/>
    </location>
</feature>
<dbReference type="InterPro" id="IPR003347">
    <property type="entry name" value="JmjC_dom"/>
</dbReference>
<reference evidence="3 4" key="1">
    <citation type="submission" date="2010-05" db="EMBL/GenBank/DDBJ databases">
        <title>The Genome Sequence of Thecamonas trahens ATCC 50062.</title>
        <authorList>
            <consortium name="The Broad Institute Genome Sequencing Platform"/>
            <person name="Russ C."/>
            <person name="Cuomo C."/>
            <person name="Shea T."/>
            <person name="Young S.K."/>
            <person name="Zeng Q."/>
            <person name="Koehrsen M."/>
            <person name="Haas B."/>
            <person name="Borodovsky M."/>
            <person name="Guigo R."/>
            <person name="Alvarado L."/>
            <person name="Berlin A."/>
            <person name="Bochicchio J."/>
            <person name="Borenstein D."/>
            <person name="Chapman S."/>
            <person name="Chen Z."/>
            <person name="Freedman E."/>
            <person name="Gellesch M."/>
            <person name="Goldberg J."/>
            <person name="Griggs A."/>
            <person name="Gujja S."/>
            <person name="Heilman E."/>
            <person name="Heiman D."/>
            <person name="Hepburn T."/>
            <person name="Howarth C."/>
            <person name="Jen D."/>
            <person name="Larson L."/>
            <person name="Mehta T."/>
            <person name="Park D."/>
            <person name="Pearson M."/>
            <person name="Roberts A."/>
            <person name="Saif S."/>
            <person name="Shenoy N."/>
            <person name="Sisk P."/>
            <person name="Stolte C."/>
            <person name="Sykes S."/>
            <person name="Thomson T."/>
            <person name="Walk T."/>
            <person name="White J."/>
            <person name="Yandava C."/>
            <person name="Burger G."/>
            <person name="Gray M.W."/>
            <person name="Holland P.W.H."/>
            <person name="King N."/>
            <person name="Lang F.B.F."/>
            <person name="Roger A.J."/>
            <person name="Ruiz-Trillo I."/>
            <person name="Lander E."/>
            <person name="Nusbaum C."/>
        </authorList>
    </citation>
    <scope>NUCLEOTIDE SEQUENCE [LARGE SCALE GENOMIC DNA]</scope>
    <source>
        <strain evidence="3 4">ATCC 50062</strain>
    </source>
</reference>
<dbReference type="Proteomes" id="UP000054408">
    <property type="component" value="Unassembled WGS sequence"/>
</dbReference>
<dbReference type="EMBL" id="GL349440">
    <property type="protein sequence ID" value="KNC56110.1"/>
    <property type="molecule type" value="Genomic_DNA"/>
</dbReference>
<dbReference type="SMART" id="SM00558">
    <property type="entry name" value="JmjC"/>
    <property type="match status" value="1"/>
</dbReference>
<proteinExistence type="predicted"/>
<dbReference type="eggNOG" id="KOG2132">
    <property type="taxonomic scope" value="Eukaryota"/>
</dbReference>
<name>A0A0L0DV70_THETB</name>
<dbReference type="RefSeq" id="XP_013761152.1">
    <property type="nucleotide sequence ID" value="XM_013905698.1"/>
</dbReference>
<dbReference type="PANTHER" id="PTHR12461:SF105">
    <property type="entry name" value="HYPOXIA-INDUCIBLE FACTOR 1-ALPHA INHIBITOR"/>
    <property type="match status" value="1"/>
</dbReference>
<evidence type="ECO:0000313" key="4">
    <source>
        <dbReference type="Proteomes" id="UP000054408"/>
    </source>
</evidence>
<dbReference type="SUPFAM" id="SSF51197">
    <property type="entry name" value="Clavaminate synthase-like"/>
    <property type="match status" value="1"/>
</dbReference>
<dbReference type="OrthoDB" id="47172at2759"/>